<evidence type="ECO:0000313" key="3">
    <source>
        <dbReference type="Proteomes" id="UP000299102"/>
    </source>
</evidence>
<evidence type="ECO:0000256" key="1">
    <source>
        <dbReference type="SAM" id="MobiDB-lite"/>
    </source>
</evidence>
<feature type="region of interest" description="Disordered" evidence="1">
    <location>
        <begin position="55"/>
        <end position="88"/>
    </location>
</feature>
<accession>A0A4C2AAA4</accession>
<gene>
    <name evidence="2" type="ORF">EVAR_66414_1</name>
</gene>
<feature type="compositionally biased region" description="Basic and acidic residues" evidence="1">
    <location>
        <begin position="69"/>
        <end position="79"/>
    </location>
</feature>
<dbReference type="AlphaFoldDB" id="A0A4C2AAA4"/>
<reference evidence="2 3" key="1">
    <citation type="journal article" date="2019" name="Commun. Biol.">
        <title>The bagworm genome reveals a unique fibroin gene that provides high tensile strength.</title>
        <authorList>
            <person name="Kono N."/>
            <person name="Nakamura H."/>
            <person name="Ohtoshi R."/>
            <person name="Tomita M."/>
            <person name="Numata K."/>
            <person name="Arakawa K."/>
        </authorList>
    </citation>
    <scope>NUCLEOTIDE SEQUENCE [LARGE SCALE GENOMIC DNA]</scope>
</reference>
<dbReference type="Proteomes" id="UP000299102">
    <property type="component" value="Unassembled WGS sequence"/>
</dbReference>
<comment type="caution">
    <text evidence="2">The sequence shown here is derived from an EMBL/GenBank/DDBJ whole genome shotgun (WGS) entry which is preliminary data.</text>
</comment>
<sequence>MVARSGRGVSKQSTFSTGRGRRVEEAALLKHTTARTKGMDPLKSKSSELLLNVANAHRHETKRRHGRKERIEGGEERFHSKNGRFLGP</sequence>
<keyword evidence="3" id="KW-1185">Reference proteome</keyword>
<feature type="region of interest" description="Disordered" evidence="1">
    <location>
        <begin position="1"/>
        <end position="22"/>
    </location>
</feature>
<organism evidence="2 3">
    <name type="scientific">Eumeta variegata</name>
    <name type="common">Bagworm moth</name>
    <name type="synonym">Eumeta japonica</name>
    <dbReference type="NCBI Taxonomy" id="151549"/>
    <lineage>
        <taxon>Eukaryota</taxon>
        <taxon>Metazoa</taxon>
        <taxon>Ecdysozoa</taxon>
        <taxon>Arthropoda</taxon>
        <taxon>Hexapoda</taxon>
        <taxon>Insecta</taxon>
        <taxon>Pterygota</taxon>
        <taxon>Neoptera</taxon>
        <taxon>Endopterygota</taxon>
        <taxon>Lepidoptera</taxon>
        <taxon>Glossata</taxon>
        <taxon>Ditrysia</taxon>
        <taxon>Tineoidea</taxon>
        <taxon>Psychidae</taxon>
        <taxon>Oiketicinae</taxon>
        <taxon>Eumeta</taxon>
    </lineage>
</organism>
<protein>
    <submittedName>
        <fullName evidence="2">Uncharacterized protein</fullName>
    </submittedName>
</protein>
<proteinExistence type="predicted"/>
<dbReference type="EMBL" id="BGZK01002733">
    <property type="protein sequence ID" value="GBP96099.1"/>
    <property type="molecule type" value="Genomic_DNA"/>
</dbReference>
<feature type="compositionally biased region" description="Basic residues" evidence="1">
    <location>
        <begin position="59"/>
        <end position="68"/>
    </location>
</feature>
<name>A0A4C2AAA4_EUMVA</name>
<evidence type="ECO:0000313" key="2">
    <source>
        <dbReference type="EMBL" id="GBP96099.1"/>
    </source>
</evidence>